<dbReference type="Proteomes" id="UP000218288">
    <property type="component" value="Chromosome"/>
</dbReference>
<dbReference type="EMBL" id="AP014809">
    <property type="protein sequence ID" value="BAU92781.1"/>
    <property type="molecule type" value="Genomic_DNA"/>
</dbReference>
<organism evidence="11 12">
    <name type="scientific">Methylorubrum populi</name>
    <dbReference type="NCBI Taxonomy" id="223967"/>
    <lineage>
        <taxon>Bacteria</taxon>
        <taxon>Pseudomonadati</taxon>
        <taxon>Pseudomonadota</taxon>
        <taxon>Alphaproteobacteria</taxon>
        <taxon>Hyphomicrobiales</taxon>
        <taxon>Methylobacteriaceae</taxon>
        <taxon>Methylorubrum</taxon>
    </lineage>
</organism>
<dbReference type="SUPFAM" id="SSF51126">
    <property type="entry name" value="Pectin lyase-like"/>
    <property type="match status" value="1"/>
</dbReference>
<dbReference type="AlphaFoldDB" id="A0A160PKN9"/>
<feature type="signal peptide" evidence="9">
    <location>
        <begin position="1"/>
        <end position="22"/>
    </location>
</feature>
<sequence>MTTRRRLLLGAGGLLLAGPVAAPPLLHAREHKAFHLAPGGEDGDGPSHGTPERPFATLPHAYARAGAGDTIVLRGGVYGFGGRTSGWLLAGGGGLPGQPLRIEAFPGETPVIDGSDLRPSDGAYEAWPSRSTAGGFPIVFWDTPYVEVTGLTVRNGPLGGCHVNGSHPGFRAERCRFHDNGWLNDEHGVGLGLYGSGDGNVVRNCDAFGNHGGGEGATGSNADGFQVSLADSVGTLIAGNRAWRNSDDGFDFFSTLQAADARGVTGYLVDGNWSFENGYRSDGAMAPKGDGNGFKLGGRRRGAQSRHGGHTVIRNLSWANKSNGFDDNGSAGGIEPLQVWNNVSLNDARNVDPAMGDPGYAFVFVNHPDTVLGNNVAFATQGRNEILIRKAVERCNLRNGRPWNLFEPRLVLTATDFASLDDAVARGPRGPGGTLPVSGFLRPTRGGCLIGHGTRDGLPTELRVSEMPDLGAYPAG</sequence>
<evidence type="ECO:0000256" key="6">
    <source>
        <dbReference type="ARBA" id="ARBA00022837"/>
    </source>
</evidence>
<comment type="cofactor">
    <cofactor evidence="1">
        <name>Ca(2+)</name>
        <dbReference type="ChEBI" id="CHEBI:29108"/>
    </cofactor>
</comment>
<dbReference type="RefSeq" id="WP_096486637.1">
    <property type="nucleotide sequence ID" value="NZ_AP014809.1"/>
</dbReference>
<dbReference type="Gene3D" id="2.160.20.10">
    <property type="entry name" value="Single-stranded right-handed beta-helix, Pectin lyase-like"/>
    <property type="match status" value="1"/>
</dbReference>
<comment type="similarity">
    <text evidence="8">Belongs to the polysaccharide lyase 9 family.</text>
</comment>
<evidence type="ECO:0000313" key="11">
    <source>
        <dbReference type="EMBL" id="BAU92781.1"/>
    </source>
</evidence>
<evidence type="ECO:0000259" key="10">
    <source>
        <dbReference type="Pfam" id="PF22842"/>
    </source>
</evidence>
<dbReference type="InterPro" id="IPR012334">
    <property type="entry name" value="Pectin_lyas_fold"/>
</dbReference>
<evidence type="ECO:0000256" key="8">
    <source>
        <dbReference type="ARBA" id="ARBA00038263"/>
    </source>
</evidence>
<feature type="domain" description="Pel9A-like right handed beta-helix region" evidence="10">
    <location>
        <begin position="184"/>
        <end position="380"/>
    </location>
</feature>
<dbReference type="InterPro" id="IPR006311">
    <property type="entry name" value="TAT_signal"/>
</dbReference>
<reference evidence="11 12" key="1">
    <citation type="journal article" date="2016" name="Genome Announc.">
        <title>Complete Genome Sequence of Methylobacterium populi P-1M, Isolated from Pink-Pigmented Household Biofilm.</title>
        <authorList>
            <person name="Morohoshi T."/>
            <person name="Ikeda T."/>
        </authorList>
    </citation>
    <scope>NUCLEOTIDE SEQUENCE [LARGE SCALE GENOMIC DNA]</scope>
    <source>
        <strain evidence="11 12">P-1M</strain>
    </source>
</reference>
<dbReference type="OrthoDB" id="223957at2"/>
<dbReference type="GO" id="GO:0005576">
    <property type="term" value="C:extracellular region"/>
    <property type="evidence" value="ECO:0007669"/>
    <property type="project" value="UniProtKB-SubCell"/>
</dbReference>
<protein>
    <submittedName>
        <fullName evidence="11">Pectate lyase L</fullName>
    </submittedName>
</protein>
<evidence type="ECO:0000256" key="4">
    <source>
        <dbReference type="ARBA" id="ARBA00022723"/>
    </source>
</evidence>
<dbReference type="PROSITE" id="PS51318">
    <property type="entry name" value="TAT"/>
    <property type="match status" value="1"/>
</dbReference>
<proteinExistence type="inferred from homology"/>
<name>A0A160PKN9_9HYPH</name>
<evidence type="ECO:0000256" key="9">
    <source>
        <dbReference type="SAM" id="SignalP"/>
    </source>
</evidence>
<dbReference type="InterPro" id="IPR053868">
    <property type="entry name" value="Pel9A-like_beta_helix"/>
</dbReference>
<dbReference type="GO" id="GO:0046872">
    <property type="term" value="F:metal ion binding"/>
    <property type="evidence" value="ECO:0007669"/>
    <property type="project" value="UniProtKB-KW"/>
</dbReference>
<keyword evidence="5 9" id="KW-0732">Signal</keyword>
<dbReference type="PANTHER" id="PTHR40088">
    <property type="entry name" value="PECTATE LYASE (EUROFUNG)"/>
    <property type="match status" value="1"/>
</dbReference>
<evidence type="ECO:0000313" key="12">
    <source>
        <dbReference type="Proteomes" id="UP000218288"/>
    </source>
</evidence>
<feature type="chain" id="PRO_5007818676" evidence="9">
    <location>
        <begin position="23"/>
        <end position="476"/>
    </location>
</feature>
<accession>A0A160PKN9</accession>
<comment type="subcellular location">
    <subcellularLocation>
        <location evidence="2">Secreted</location>
    </subcellularLocation>
</comment>
<keyword evidence="7 11" id="KW-0456">Lyase</keyword>
<evidence type="ECO:0000256" key="5">
    <source>
        <dbReference type="ARBA" id="ARBA00022729"/>
    </source>
</evidence>
<evidence type="ECO:0000256" key="7">
    <source>
        <dbReference type="ARBA" id="ARBA00023239"/>
    </source>
</evidence>
<evidence type="ECO:0000256" key="3">
    <source>
        <dbReference type="ARBA" id="ARBA00022525"/>
    </source>
</evidence>
<dbReference type="GO" id="GO:0016837">
    <property type="term" value="F:carbon-oxygen lyase activity, acting on polysaccharides"/>
    <property type="evidence" value="ECO:0007669"/>
    <property type="project" value="TreeGrafter"/>
</dbReference>
<keyword evidence="3" id="KW-0964">Secreted</keyword>
<dbReference type="InterPro" id="IPR006626">
    <property type="entry name" value="PbH1"/>
</dbReference>
<dbReference type="InterPro" id="IPR011050">
    <property type="entry name" value="Pectin_lyase_fold/virulence"/>
</dbReference>
<dbReference type="Pfam" id="PF22842">
    <property type="entry name" value="Pel9A-like_beta_helix"/>
    <property type="match status" value="1"/>
</dbReference>
<dbReference type="InterPro" id="IPR052052">
    <property type="entry name" value="Polysaccharide_Lyase_9"/>
</dbReference>
<evidence type="ECO:0000256" key="2">
    <source>
        <dbReference type="ARBA" id="ARBA00004613"/>
    </source>
</evidence>
<keyword evidence="6" id="KW-0106">Calcium</keyword>
<gene>
    <name evidence="11" type="ORF">MPPM_4176</name>
</gene>
<keyword evidence="4" id="KW-0479">Metal-binding</keyword>
<dbReference type="SMART" id="SM00710">
    <property type="entry name" value="PbH1"/>
    <property type="match status" value="4"/>
</dbReference>
<dbReference type="PANTHER" id="PTHR40088:SF1">
    <property type="entry name" value="PECTATE LYASE PEL9"/>
    <property type="match status" value="1"/>
</dbReference>
<evidence type="ECO:0000256" key="1">
    <source>
        <dbReference type="ARBA" id="ARBA00001913"/>
    </source>
</evidence>